<dbReference type="InterPro" id="IPR029062">
    <property type="entry name" value="Class_I_gatase-like"/>
</dbReference>
<dbReference type="InterPro" id="IPR006311">
    <property type="entry name" value="TAT_signal"/>
</dbReference>
<sequence>MAGRAMTHWLPCQPTATTTMNRRDLFRASTASALMAALPRIGDAAVPATVAPALAPPAQGPIDVAFLLSDGAVLIDFTGPWEVFQNVMIPGRDDGPLFRLFTVAETTAPIKAGGSMTITPEYTFATAPPPQIVVIPAQGGPSPAAIAWIREAARTAALTMSVCTGAFVLAKTGLLSGKRATTHHGSFRQFAMEFPDVHLARGARFVESGKFASAGGLSSGIDLALRVVERYFGRTVARNTANVLEYQGQGWLDPMSNRAYARRRTASGAHPLCPVCEMEVDKATAATSTYRRRTYYFCMAEHKTAFDAGPMGFLGG</sequence>
<dbReference type="Gene3D" id="3.40.50.880">
    <property type="match status" value="1"/>
</dbReference>
<reference evidence="2 3" key="1">
    <citation type="submission" date="2019-11" db="EMBL/GenBank/DDBJ databases">
        <title>Type strains purchased from KCTC, JCM and DSMZ.</title>
        <authorList>
            <person name="Lu H."/>
        </authorList>
    </citation>
    <scope>NUCLEOTIDE SEQUENCE [LARGE SCALE GENOMIC DNA]</scope>
    <source>
        <strain evidence="2 3">KCTC 52429</strain>
    </source>
</reference>
<dbReference type="EMBL" id="WNKZ01000054">
    <property type="protein sequence ID" value="MTV54543.1"/>
    <property type="molecule type" value="Genomic_DNA"/>
</dbReference>
<dbReference type="InterPro" id="IPR052158">
    <property type="entry name" value="INH-QAR"/>
</dbReference>
<dbReference type="GO" id="GO:0006355">
    <property type="term" value="P:regulation of DNA-templated transcription"/>
    <property type="evidence" value="ECO:0007669"/>
    <property type="project" value="TreeGrafter"/>
</dbReference>
<evidence type="ECO:0000313" key="3">
    <source>
        <dbReference type="Proteomes" id="UP000430634"/>
    </source>
</evidence>
<feature type="domain" description="DJ-1/PfpI" evidence="1">
    <location>
        <begin position="64"/>
        <end position="229"/>
    </location>
</feature>
<proteinExistence type="predicted"/>
<dbReference type="PANTHER" id="PTHR43130:SF3">
    <property type="entry name" value="HTH-TYPE TRANSCRIPTIONAL REGULATOR RV1931C"/>
    <property type="match status" value="1"/>
</dbReference>
<dbReference type="OrthoDB" id="9803764at2"/>
<dbReference type="Proteomes" id="UP000430634">
    <property type="component" value="Unassembled WGS sequence"/>
</dbReference>
<dbReference type="InterPro" id="IPR002818">
    <property type="entry name" value="DJ-1/PfpI"/>
</dbReference>
<evidence type="ECO:0000313" key="2">
    <source>
        <dbReference type="EMBL" id="MTV54543.1"/>
    </source>
</evidence>
<name>A0A6I3SZD6_9BURK</name>
<evidence type="ECO:0000259" key="1">
    <source>
        <dbReference type="Pfam" id="PF01965"/>
    </source>
</evidence>
<dbReference type="AlphaFoldDB" id="A0A6I3SZD6"/>
<organism evidence="2 3">
    <name type="scientific">Pseudoduganella buxea</name>
    <dbReference type="NCBI Taxonomy" id="1949069"/>
    <lineage>
        <taxon>Bacteria</taxon>
        <taxon>Pseudomonadati</taxon>
        <taxon>Pseudomonadota</taxon>
        <taxon>Betaproteobacteria</taxon>
        <taxon>Burkholderiales</taxon>
        <taxon>Oxalobacteraceae</taxon>
        <taxon>Telluria group</taxon>
        <taxon>Pseudoduganella</taxon>
    </lineage>
</organism>
<comment type="caution">
    <text evidence="2">The sequence shown here is derived from an EMBL/GenBank/DDBJ whole genome shotgun (WGS) entry which is preliminary data.</text>
</comment>
<accession>A0A6I3SZD6</accession>
<protein>
    <recommendedName>
        <fullName evidence="1">DJ-1/PfpI domain-containing protein</fullName>
    </recommendedName>
</protein>
<dbReference type="CDD" id="cd03139">
    <property type="entry name" value="GATase1_PfpI_2"/>
    <property type="match status" value="1"/>
</dbReference>
<dbReference type="PROSITE" id="PS51318">
    <property type="entry name" value="TAT"/>
    <property type="match status" value="1"/>
</dbReference>
<dbReference type="SUPFAM" id="SSF52317">
    <property type="entry name" value="Class I glutamine amidotransferase-like"/>
    <property type="match status" value="1"/>
</dbReference>
<dbReference type="PANTHER" id="PTHR43130">
    <property type="entry name" value="ARAC-FAMILY TRANSCRIPTIONAL REGULATOR"/>
    <property type="match status" value="1"/>
</dbReference>
<dbReference type="Pfam" id="PF01965">
    <property type="entry name" value="DJ-1_PfpI"/>
    <property type="match status" value="1"/>
</dbReference>
<gene>
    <name evidence="2" type="ORF">GM672_17580</name>
</gene>